<dbReference type="PANTHER" id="PTHR37316:SF1">
    <property type="entry name" value="TEICHOIC ACID GLYCEROL-PHOSPHATE PRIMASE"/>
    <property type="match status" value="1"/>
</dbReference>
<evidence type="ECO:0000256" key="7">
    <source>
        <dbReference type="SAM" id="Phobius"/>
    </source>
</evidence>
<dbReference type="InterPro" id="IPR007554">
    <property type="entry name" value="Glycerophosphate_synth"/>
</dbReference>
<keyword evidence="5" id="KW-0777">Teichoic acid biosynthesis</keyword>
<sequence>MVKDIIISLYLLLFKIFFNLFKLFPLKNKLTFVISFGDNSKYVYDEIQRQKIPVEIVVLYKGSANKYFKEEKKDITIIPFESVNIIFILKSIFHLATSKHILIDNYFGFLAATNFKSSVKCIQLWHASGALKKFGLEDMSVQKRSTIAQKRFLNVYSKFQKVIVGSDIMADIFIKSFNLTNENILKTGIPRSDFFYNVTLQQEIIKRLYKENDLLRYKKKILYAPTYRDGQLNHFEMQLDIKKMQEELGKDHILILRIHPSIKNREDYSSIYPGFVFEYSSIKYDINEILLIADYLITDYSSIPYEFSLLKRPMIFFTYDLEKYKVERGLTENFESMVPGPVVKQTSDVINLIREKQFNPKLIDQYATVWNKYSTGNSSTKLVNYLFYNQNI</sequence>
<gene>
    <name evidence="8" type="ORF">J2S14_001671</name>
</gene>
<feature type="transmembrane region" description="Helical" evidence="7">
    <location>
        <begin position="6"/>
        <end position="24"/>
    </location>
</feature>
<proteinExistence type="inferred from homology"/>
<evidence type="ECO:0000256" key="5">
    <source>
        <dbReference type="ARBA" id="ARBA00022944"/>
    </source>
</evidence>
<evidence type="ECO:0000313" key="8">
    <source>
        <dbReference type="EMBL" id="MDQ0342857.1"/>
    </source>
</evidence>
<dbReference type="EMBL" id="JAUSUO010000003">
    <property type="protein sequence ID" value="MDQ0342857.1"/>
    <property type="molecule type" value="Genomic_DNA"/>
</dbReference>
<accession>A0ABU0D377</accession>
<evidence type="ECO:0000313" key="9">
    <source>
        <dbReference type="Proteomes" id="UP001232343"/>
    </source>
</evidence>
<keyword evidence="7" id="KW-1133">Transmembrane helix</keyword>
<dbReference type="SUPFAM" id="SSF53756">
    <property type="entry name" value="UDP-Glycosyltransferase/glycogen phosphorylase"/>
    <property type="match status" value="1"/>
</dbReference>
<dbReference type="Gene3D" id="3.40.50.11820">
    <property type="match status" value="1"/>
</dbReference>
<comment type="similarity">
    <text evidence="2">Belongs to the CDP-glycerol glycerophosphotransferase family.</text>
</comment>
<dbReference type="Proteomes" id="UP001232343">
    <property type="component" value="Unassembled WGS sequence"/>
</dbReference>
<reference evidence="8 9" key="1">
    <citation type="submission" date="2023-07" db="EMBL/GenBank/DDBJ databases">
        <title>Genomic Encyclopedia of Type Strains, Phase IV (KMG-IV): sequencing the most valuable type-strain genomes for metagenomic binning, comparative biology and taxonomic classification.</title>
        <authorList>
            <person name="Goeker M."/>
        </authorList>
    </citation>
    <scope>NUCLEOTIDE SEQUENCE [LARGE SCALE GENOMIC DNA]</scope>
    <source>
        <strain evidence="8 9">DSM 27848</strain>
    </source>
</reference>
<comment type="caution">
    <text evidence="8">The sequence shown here is derived from an EMBL/GenBank/DDBJ whole genome shotgun (WGS) entry which is preliminary data.</text>
</comment>
<comment type="subcellular location">
    <subcellularLocation>
        <location evidence="1">Cell membrane</location>
        <topology evidence="1">Peripheral membrane protein</topology>
    </subcellularLocation>
</comment>
<evidence type="ECO:0000256" key="3">
    <source>
        <dbReference type="ARBA" id="ARBA00022475"/>
    </source>
</evidence>
<organism evidence="8 9">
    <name type="scientific">Lederbergia wuyishanensis</name>
    <dbReference type="NCBI Taxonomy" id="1347903"/>
    <lineage>
        <taxon>Bacteria</taxon>
        <taxon>Bacillati</taxon>
        <taxon>Bacillota</taxon>
        <taxon>Bacilli</taxon>
        <taxon>Bacillales</taxon>
        <taxon>Bacillaceae</taxon>
        <taxon>Lederbergia</taxon>
    </lineage>
</organism>
<evidence type="ECO:0000256" key="2">
    <source>
        <dbReference type="ARBA" id="ARBA00010488"/>
    </source>
</evidence>
<dbReference type="InterPro" id="IPR051612">
    <property type="entry name" value="Teichoic_Acid_Biosynth"/>
</dbReference>
<keyword evidence="7" id="KW-0812">Transmembrane</keyword>
<evidence type="ECO:0000256" key="1">
    <source>
        <dbReference type="ARBA" id="ARBA00004202"/>
    </source>
</evidence>
<dbReference type="Gene3D" id="3.40.50.12580">
    <property type="match status" value="1"/>
</dbReference>
<keyword evidence="3" id="KW-1003">Cell membrane</keyword>
<name>A0ABU0D377_9BACI</name>
<evidence type="ECO:0000256" key="6">
    <source>
        <dbReference type="ARBA" id="ARBA00023136"/>
    </source>
</evidence>
<keyword evidence="4" id="KW-0808">Transferase</keyword>
<keyword evidence="6 7" id="KW-0472">Membrane</keyword>
<dbReference type="RefSeq" id="WP_244681574.1">
    <property type="nucleotide sequence ID" value="NZ_JALIRM010000006.1"/>
</dbReference>
<protein>
    <submittedName>
        <fullName evidence="8">CDP-glycerol glycerophosphotransferase (TagB/SpsB family)</fullName>
    </submittedName>
</protein>
<dbReference type="InterPro" id="IPR043148">
    <property type="entry name" value="TagF_C"/>
</dbReference>
<dbReference type="InterPro" id="IPR043149">
    <property type="entry name" value="TagF_N"/>
</dbReference>
<dbReference type="Pfam" id="PF04464">
    <property type="entry name" value="Glyphos_transf"/>
    <property type="match status" value="1"/>
</dbReference>
<keyword evidence="9" id="KW-1185">Reference proteome</keyword>
<dbReference type="PANTHER" id="PTHR37316">
    <property type="entry name" value="TEICHOIC ACID GLYCEROL-PHOSPHATE PRIMASE"/>
    <property type="match status" value="1"/>
</dbReference>
<evidence type="ECO:0000256" key="4">
    <source>
        <dbReference type="ARBA" id="ARBA00022679"/>
    </source>
</evidence>